<dbReference type="InterPro" id="IPR036058">
    <property type="entry name" value="Kazal_dom_sf"/>
</dbReference>
<name>A0AAV6FFQ4_9TELE</name>
<dbReference type="SUPFAM" id="SSF100895">
    <property type="entry name" value="Kazal-type serine protease inhibitors"/>
    <property type="match status" value="1"/>
</dbReference>
<accession>A0AAV6FFQ4</accession>
<feature type="domain" description="Kazal-like" evidence="1">
    <location>
        <begin position="77"/>
        <end position="129"/>
    </location>
</feature>
<dbReference type="PROSITE" id="PS51465">
    <property type="entry name" value="KAZAL_2"/>
    <property type="match status" value="1"/>
</dbReference>
<reference evidence="2" key="1">
    <citation type="submission" date="2020-10" db="EMBL/GenBank/DDBJ databases">
        <title>Chromosome-scale genome assembly of the Allis shad, Alosa alosa.</title>
        <authorList>
            <person name="Margot Z."/>
            <person name="Christophe K."/>
            <person name="Cabau C."/>
            <person name="Louis A."/>
            <person name="Berthelot C."/>
            <person name="Parey E."/>
            <person name="Roest Crollius H."/>
            <person name="Montfort J."/>
            <person name="Robinson-Rechavi M."/>
            <person name="Bucao C."/>
            <person name="Bouchez O."/>
            <person name="Gislard M."/>
            <person name="Lluch J."/>
            <person name="Milhes M."/>
            <person name="Lampietro C."/>
            <person name="Lopez Roques C."/>
            <person name="Donnadieu C."/>
            <person name="Braasch I."/>
            <person name="Desvignes T."/>
            <person name="Postlethwait J."/>
            <person name="Bobe J."/>
            <person name="Guiguen Y."/>
        </authorList>
    </citation>
    <scope>NUCLEOTIDE SEQUENCE</scope>
    <source>
        <strain evidence="2">M-15738</strain>
        <tissue evidence="2">Blood</tissue>
    </source>
</reference>
<dbReference type="SMART" id="SM00280">
    <property type="entry name" value="KAZAL"/>
    <property type="match status" value="1"/>
</dbReference>
<dbReference type="EMBL" id="JADWDJ010000023">
    <property type="protein sequence ID" value="KAG5261633.1"/>
    <property type="molecule type" value="Genomic_DNA"/>
</dbReference>
<evidence type="ECO:0000259" key="1">
    <source>
        <dbReference type="PROSITE" id="PS51465"/>
    </source>
</evidence>
<dbReference type="Gene3D" id="3.30.60.30">
    <property type="match status" value="1"/>
</dbReference>
<evidence type="ECO:0000313" key="2">
    <source>
        <dbReference type="EMBL" id="KAG5261633.1"/>
    </source>
</evidence>
<comment type="caution">
    <text evidence="2">The sequence shown here is derived from an EMBL/GenBank/DDBJ whole genome shotgun (WGS) entry which is preliminary data.</text>
</comment>
<protein>
    <recommendedName>
        <fullName evidence="1">Kazal-like domain-containing protein</fullName>
    </recommendedName>
</protein>
<proteinExistence type="predicted"/>
<keyword evidence="3" id="KW-1185">Reference proteome</keyword>
<sequence>MKLSITITITLCTLLYFSGPGFTRKVRQKDRVRQRPPFWFDCSCENATVINGNFSNMSFFGRLKRAILPRSTESTRINPKTVCEAYFAGLLECDYQPLCATDDNTYDNVCALCEKIKSNSPEIRHDGKC</sequence>
<evidence type="ECO:0000313" key="3">
    <source>
        <dbReference type="Proteomes" id="UP000823561"/>
    </source>
</evidence>
<dbReference type="Proteomes" id="UP000823561">
    <property type="component" value="Chromosome 23"/>
</dbReference>
<organism evidence="2 3">
    <name type="scientific">Alosa alosa</name>
    <name type="common">allis shad</name>
    <dbReference type="NCBI Taxonomy" id="278164"/>
    <lineage>
        <taxon>Eukaryota</taxon>
        <taxon>Metazoa</taxon>
        <taxon>Chordata</taxon>
        <taxon>Craniata</taxon>
        <taxon>Vertebrata</taxon>
        <taxon>Euteleostomi</taxon>
        <taxon>Actinopterygii</taxon>
        <taxon>Neopterygii</taxon>
        <taxon>Teleostei</taxon>
        <taxon>Clupei</taxon>
        <taxon>Clupeiformes</taxon>
        <taxon>Clupeoidei</taxon>
        <taxon>Clupeidae</taxon>
        <taxon>Alosa</taxon>
    </lineage>
</organism>
<dbReference type="AlphaFoldDB" id="A0AAV6FFQ4"/>
<dbReference type="InterPro" id="IPR002350">
    <property type="entry name" value="Kazal_dom"/>
</dbReference>
<dbReference type="Pfam" id="PF00050">
    <property type="entry name" value="Kazal_1"/>
    <property type="match status" value="1"/>
</dbReference>
<gene>
    <name evidence="2" type="ORF">AALO_G00286600</name>
</gene>